<comment type="caution">
    <text evidence="2">The sequence shown here is derived from an EMBL/GenBank/DDBJ whole genome shotgun (WGS) entry which is preliminary data.</text>
</comment>
<evidence type="ECO:0000313" key="3">
    <source>
        <dbReference type="Proteomes" id="UP000540989"/>
    </source>
</evidence>
<protein>
    <recommendedName>
        <fullName evidence="4">DUF2786 domain-containing protein</fullName>
    </recommendedName>
</protein>
<sequence>MTTEQELRQKLRKIAALFEGATSAGERDAAAAALNRIRTALSAAERTEQVAEMTFRLPDRWSRQLFLALCRRYGLTPFRYPRQRHSTVVLRAPKTFINTTLWPEYLEIAQALEEYLNRATERIIQEEVFGDAAEAEERPGDPKDSAAVGFSLEG</sequence>
<evidence type="ECO:0000313" key="2">
    <source>
        <dbReference type="EMBL" id="MBB5060855.1"/>
    </source>
</evidence>
<evidence type="ECO:0008006" key="4">
    <source>
        <dbReference type="Google" id="ProtNLM"/>
    </source>
</evidence>
<dbReference type="Proteomes" id="UP000540989">
    <property type="component" value="Unassembled WGS sequence"/>
</dbReference>
<name>A0A7W7ZJ28_9BACT</name>
<evidence type="ECO:0000256" key="1">
    <source>
        <dbReference type="SAM" id="MobiDB-lite"/>
    </source>
</evidence>
<feature type="compositionally biased region" description="Basic and acidic residues" evidence="1">
    <location>
        <begin position="135"/>
        <end position="144"/>
    </location>
</feature>
<dbReference type="RefSeq" id="WP_184223412.1">
    <property type="nucleotide sequence ID" value="NZ_JACHIP010000021.1"/>
</dbReference>
<reference evidence="2 3" key="1">
    <citation type="submission" date="2020-08" db="EMBL/GenBank/DDBJ databases">
        <title>Genomic Encyclopedia of Type Strains, Phase IV (KMG-V): Genome sequencing to study the core and pangenomes of soil and plant-associated prokaryotes.</title>
        <authorList>
            <person name="Whitman W."/>
        </authorList>
    </citation>
    <scope>NUCLEOTIDE SEQUENCE [LARGE SCALE GENOMIC DNA]</scope>
    <source>
        <strain evidence="2 3">M8UP14</strain>
    </source>
</reference>
<proteinExistence type="predicted"/>
<dbReference type="AlphaFoldDB" id="A0A7W7ZJ28"/>
<gene>
    <name evidence="2" type="ORF">HDF16_005591</name>
</gene>
<feature type="region of interest" description="Disordered" evidence="1">
    <location>
        <begin position="131"/>
        <end position="154"/>
    </location>
</feature>
<organism evidence="2 3">
    <name type="scientific">Granulicella aggregans</name>
    <dbReference type="NCBI Taxonomy" id="474949"/>
    <lineage>
        <taxon>Bacteria</taxon>
        <taxon>Pseudomonadati</taxon>
        <taxon>Acidobacteriota</taxon>
        <taxon>Terriglobia</taxon>
        <taxon>Terriglobales</taxon>
        <taxon>Acidobacteriaceae</taxon>
        <taxon>Granulicella</taxon>
    </lineage>
</organism>
<keyword evidence="3" id="KW-1185">Reference proteome</keyword>
<accession>A0A7W7ZJ28</accession>
<dbReference type="EMBL" id="JACHIP010000021">
    <property type="protein sequence ID" value="MBB5060855.1"/>
    <property type="molecule type" value="Genomic_DNA"/>
</dbReference>